<feature type="binding site" evidence="19">
    <location>
        <begin position="51"/>
        <end position="54"/>
    </location>
    <ligand>
        <name>GTP</name>
        <dbReference type="ChEBI" id="CHEBI:37565"/>
    </ligand>
</feature>
<proteinExistence type="inferred from homology"/>
<comment type="catalytic activity">
    <reaction evidence="2">
        <text>adenosylcob(III)inamide phosphate + GTP + H(+) = adenosylcob(III)inamide-GDP + diphosphate</text>
        <dbReference type="Rhea" id="RHEA:22712"/>
        <dbReference type="ChEBI" id="CHEBI:15378"/>
        <dbReference type="ChEBI" id="CHEBI:33019"/>
        <dbReference type="ChEBI" id="CHEBI:37565"/>
        <dbReference type="ChEBI" id="CHEBI:58502"/>
        <dbReference type="ChEBI" id="CHEBI:60487"/>
        <dbReference type="EC" id="2.7.7.62"/>
    </reaction>
</comment>
<evidence type="ECO:0000256" key="3">
    <source>
        <dbReference type="ARBA" id="ARBA00001522"/>
    </source>
</evidence>
<dbReference type="EC" id="2.7.7.62" evidence="9"/>
<evidence type="ECO:0000256" key="14">
    <source>
        <dbReference type="ARBA" id="ARBA00022840"/>
    </source>
</evidence>
<evidence type="ECO:0000256" key="11">
    <source>
        <dbReference type="ARBA" id="ARBA00022679"/>
    </source>
</evidence>
<dbReference type="GO" id="GO:0008820">
    <property type="term" value="F:cobinamide phosphate guanylyltransferase activity"/>
    <property type="evidence" value="ECO:0007669"/>
    <property type="project" value="UniProtKB-EC"/>
</dbReference>
<keyword evidence="15 19" id="KW-0342">GTP-binding</keyword>
<evidence type="ECO:0000256" key="13">
    <source>
        <dbReference type="ARBA" id="ARBA00022777"/>
    </source>
</evidence>
<dbReference type="EMBL" id="JACHJV010000001">
    <property type="protein sequence ID" value="MBB4922924.1"/>
    <property type="molecule type" value="Genomic_DNA"/>
</dbReference>
<name>A0A7W7R0G1_KITKI</name>
<evidence type="ECO:0000313" key="21">
    <source>
        <dbReference type="Proteomes" id="UP000540506"/>
    </source>
</evidence>
<dbReference type="GO" id="GO:0043752">
    <property type="term" value="F:adenosylcobinamide kinase activity"/>
    <property type="evidence" value="ECO:0007669"/>
    <property type="project" value="UniProtKB-EC"/>
</dbReference>
<comment type="caution">
    <text evidence="20">The sequence shown here is derived from an EMBL/GenBank/DDBJ whole genome shotgun (WGS) entry which is preliminary data.</text>
</comment>
<keyword evidence="12 19" id="KW-0547">Nucleotide-binding</keyword>
<evidence type="ECO:0000256" key="18">
    <source>
        <dbReference type="PIRSR" id="PIRSR006135-1"/>
    </source>
</evidence>
<dbReference type="RefSeq" id="WP_376778412.1">
    <property type="nucleotide sequence ID" value="NZ_JACHJV010000001.1"/>
</dbReference>
<feature type="binding site" evidence="19">
    <location>
        <position position="82"/>
    </location>
    <ligand>
        <name>GTP</name>
        <dbReference type="ChEBI" id="CHEBI:37565"/>
    </ligand>
</feature>
<comment type="pathway">
    <text evidence="5">Cofactor biosynthesis; adenosylcobalamin biosynthesis; adenosylcobalamin from cob(II)yrinate a,c-diamide: step 6/7.</text>
</comment>
<dbReference type="Proteomes" id="UP000540506">
    <property type="component" value="Unassembled WGS sequence"/>
</dbReference>
<evidence type="ECO:0000256" key="6">
    <source>
        <dbReference type="ARBA" id="ARBA00005159"/>
    </source>
</evidence>
<dbReference type="GO" id="GO:0005525">
    <property type="term" value="F:GTP binding"/>
    <property type="evidence" value="ECO:0007669"/>
    <property type="project" value="UniProtKB-KW"/>
</dbReference>
<organism evidence="20 21">
    <name type="scientific">Kitasatospora kifunensis</name>
    <name type="common">Streptomyces kifunensis</name>
    <dbReference type="NCBI Taxonomy" id="58351"/>
    <lineage>
        <taxon>Bacteria</taxon>
        <taxon>Bacillati</taxon>
        <taxon>Actinomycetota</taxon>
        <taxon>Actinomycetes</taxon>
        <taxon>Kitasatosporales</taxon>
        <taxon>Streptomycetaceae</taxon>
        <taxon>Kitasatospora</taxon>
    </lineage>
</organism>
<comment type="catalytic activity">
    <reaction evidence="1">
        <text>adenosylcob(III)inamide + ATP = adenosylcob(III)inamide phosphate + ADP + H(+)</text>
        <dbReference type="Rhea" id="RHEA:15769"/>
        <dbReference type="ChEBI" id="CHEBI:2480"/>
        <dbReference type="ChEBI" id="CHEBI:15378"/>
        <dbReference type="ChEBI" id="CHEBI:30616"/>
        <dbReference type="ChEBI" id="CHEBI:58502"/>
        <dbReference type="ChEBI" id="CHEBI:456216"/>
        <dbReference type="EC" id="2.7.1.156"/>
    </reaction>
</comment>
<dbReference type="PIRSF" id="PIRSF006135">
    <property type="entry name" value="CobU"/>
    <property type="match status" value="1"/>
</dbReference>
<evidence type="ECO:0000256" key="4">
    <source>
        <dbReference type="ARBA" id="ARBA00003889"/>
    </source>
</evidence>
<evidence type="ECO:0000256" key="10">
    <source>
        <dbReference type="ARBA" id="ARBA00022573"/>
    </source>
</evidence>
<dbReference type="NCBIfam" id="NF004469">
    <property type="entry name" value="PRK05800.1"/>
    <property type="match status" value="1"/>
</dbReference>
<dbReference type="AlphaFoldDB" id="A0A7W7R0G1"/>
<evidence type="ECO:0000256" key="1">
    <source>
        <dbReference type="ARBA" id="ARBA00000312"/>
    </source>
</evidence>
<dbReference type="Gene3D" id="3.40.50.300">
    <property type="entry name" value="P-loop containing nucleotide triphosphate hydrolases"/>
    <property type="match status" value="1"/>
</dbReference>
<feature type="binding site" evidence="19">
    <location>
        <begin position="8"/>
        <end position="15"/>
    </location>
    <ligand>
        <name>GTP</name>
        <dbReference type="ChEBI" id="CHEBI:37565"/>
    </ligand>
</feature>
<protein>
    <recommendedName>
        <fullName evidence="16">Adenosylcobinamide kinase</fullName>
        <ecNumber evidence="8">2.7.1.156</ecNumber>
        <ecNumber evidence="9">2.7.7.62</ecNumber>
    </recommendedName>
    <alternativeName>
        <fullName evidence="17">Adenosylcobinamide-phosphate guanylyltransferase</fullName>
    </alternativeName>
</protein>
<sequence length="191" mass="20589">MTRTLILGGARSGKSTRAERLLLDQPDVLYLATGGHRADDPDWAQRIALHRERRPASWRTAETVDLVPVLADTTDAAPVLIDCLGLWLTTVMDRANAWHDAAWEQGAARSVERSCAELAEAVRRTSRQVVAVSNEVGLGVVPATAAGRRFRDTLGRLNMAVAEVSDRVLLVVAGQAMTIKGTAEDAAPRTA</sequence>
<feature type="active site" description="GMP-histidine intermediate" evidence="18">
    <location>
        <position position="50"/>
    </location>
</feature>
<evidence type="ECO:0000313" key="20">
    <source>
        <dbReference type="EMBL" id="MBB4922924.1"/>
    </source>
</evidence>
<dbReference type="PANTHER" id="PTHR34848">
    <property type="match status" value="1"/>
</dbReference>
<evidence type="ECO:0000256" key="17">
    <source>
        <dbReference type="ARBA" id="ARBA00030571"/>
    </source>
</evidence>
<comment type="similarity">
    <text evidence="7">Belongs to the CobU/CobP family.</text>
</comment>
<dbReference type="PANTHER" id="PTHR34848:SF1">
    <property type="entry name" value="BIFUNCTIONAL ADENOSYLCOBALAMIN BIOSYNTHESIS PROTEIN COBU"/>
    <property type="match status" value="1"/>
</dbReference>
<evidence type="ECO:0000256" key="2">
    <source>
        <dbReference type="ARBA" id="ARBA00000711"/>
    </source>
</evidence>
<dbReference type="UniPathway" id="UPA00148">
    <property type="reaction ID" value="UER00236"/>
</dbReference>
<evidence type="ECO:0000256" key="12">
    <source>
        <dbReference type="ARBA" id="ARBA00022741"/>
    </source>
</evidence>
<comment type="catalytic activity">
    <reaction evidence="3">
        <text>adenosylcob(III)inamide + GTP = adenosylcob(III)inamide phosphate + GDP + H(+)</text>
        <dbReference type="Rhea" id="RHEA:15765"/>
        <dbReference type="ChEBI" id="CHEBI:2480"/>
        <dbReference type="ChEBI" id="CHEBI:15378"/>
        <dbReference type="ChEBI" id="CHEBI:37565"/>
        <dbReference type="ChEBI" id="CHEBI:58189"/>
        <dbReference type="ChEBI" id="CHEBI:58502"/>
        <dbReference type="EC" id="2.7.1.156"/>
    </reaction>
</comment>
<evidence type="ECO:0000256" key="19">
    <source>
        <dbReference type="PIRSR" id="PIRSR006135-2"/>
    </source>
</evidence>
<dbReference type="InterPro" id="IPR003203">
    <property type="entry name" value="CobU/CobP"/>
</dbReference>
<reference evidence="20 21" key="1">
    <citation type="submission" date="2020-08" db="EMBL/GenBank/DDBJ databases">
        <title>Sequencing the genomes of 1000 actinobacteria strains.</title>
        <authorList>
            <person name="Klenk H.-P."/>
        </authorList>
    </citation>
    <scope>NUCLEOTIDE SEQUENCE [LARGE SCALE GENOMIC DNA]</scope>
    <source>
        <strain evidence="20 21">DSM 41654</strain>
    </source>
</reference>
<evidence type="ECO:0000256" key="8">
    <source>
        <dbReference type="ARBA" id="ARBA00012016"/>
    </source>
</evidence>
<keyword evidence="13 20" id="KW-0418">Kinase</keyword>
<gene>
    <name evidence="20" type="ORF">FHR34_001917</name>
</gene>
<evidence type="ECO:0000256" key="7">
    <source>
        <dbReference type="ARBA" id="ARBA00007490"/>
    </source>
</evidence>
<keyword evidence="20" id="KW-0548">Nucleotidyltransferase</keyword>
<dbReference type="EC" id="2.7.1.156" evidence="8"/>
<comment type="pathway">
    <text evidence="6">Cofactor biosynthesis; adenosylcobalamin biosynthesis; adenosylcobalamin from cob(II)yrinate a,c-diamide: step 5/7.</text>
</comment>
<evidence type="ECO:0000256" key="15">
    <source>
        <dbReference type="ARBA" id="ARBA00023134"/>
    </source>
</evidence>
<dbReference type="GO" id="GO:0005524">
    <property type="term" value="F:ATP binding"/>
    <property type="evidence" value="ECO:0007669"/>
    <property type="project" value="UniProtKB-KW"/>
</dbReference>
<feature type="binding site" evidence="19">
    <location>
        <position position="62"/>
    </location>
    <ligand>
        <name>GTP</name>
        <dbReference type="ChEBI" id="CHEBI:37565"/>
    </ligand>
</feature>
<keyword evidence="11 20" id="KW-0808">Transferase</keyword>
<evidence type="ECO:0000256" key="9">
    <source>
        <dbReference type="ARBA" id="ARBA00012523"/>
    </source>
</evidence>
<dbReference type="FunFam" id="3.40.50.300:FF:001458">
    <property type="entry name" value="Bifunctional cobinamide kinase/cobinamide phosphate guanylyltransferase"/>
    <property type="match status" value="1"/>
</dbReference>
<dbReference type="GO" id="GO:0009236">
    <property type="term" value="P:cobalamin biosynthetic process"/>
    <property type="evidence" value="ECO:0007669"/>
    <property type="project" value="UniProtKB-UniPathway"/>
</dbReference>
<accession>A0A7W7R0G1</accession>
<dbReference type="Pfam" id="PF02283">
    <property type="entry name" value="CobU"/>
    <property type="match status" value="1"/>
</dbReference>
<dbReference type="CDD" id="cd00544">
    <property type="entry name" value="CobU"/>
    <property type="match status" value="1"/>
</dbReference>
<keyword evidence="21" id="KW-1185">Reference proteome</keyword>
<evidence type="ECO:0000256" key="16">
    <source>
        <dbReference type="ARBA" id="ARBA00029570"/>
    </source>
</evidence>
<keyword evidence="14" id="KW-0067">ATP-binding</keyword>
<dbReference type="InterPro" id="IPR027417">
    <property type="entry name" value="P-loop_NTPase"/>
</dbReference>
<keyword evidence="10" id="KW-0169">Cobalamin biosynthesis</keyword>
<feature type="binding site" evidence="19">
    <location>
        <begin position="32"/>
        <end position="34"/>
    </location>
    <ligand>
        <name>GTP</name>
        <dbReference type="ChEBI" id="CHEBI:37565"/>
    </ligand>
</feature>
<comment type="function">
    <text evidence="4">Catalyzes ATP-dependent phosphorylation of adenosylcobinamide and addition of GMP to adenosylcobinamide phosphate.</text>
</comment>
<evidence type="ECO:0000256" key="5">
    <source>
        <dbReference type="ARBA" id="ARBA00004692"/>
    </source>
</evidence>
<dbReference type="SUPFAM" id="SSF52540">
    <property type="entry name" value="P-loop containing nucleoside triphosphate hydrolases"/>
    <property type="match status" value="1"/>
</dbReference>